<dbReference type="AlphaFoldDB" id="A0A815LNM0"/>
<dbReference type="InterPro" id="IPR037035">
    <property type="entry name" value="GK-like_C_sf"/>
</dbReference>
<dbReference type="SUPFAM" id="SSF82544">
    <property type="entry name" value="GckA/TtuD-like"/>
    <property type="match status" value="1"/>
</dbReference>
<evidence type="ECO:0000313" key="4">
    <source>
        <dbReference type="EMBL" id="CAF0752064.1"/>
    </source>
</evidence>
<evidence type="ECO:0000256" key="1">
    <source>
        <dbReference type="ARBA" id="ARBA00005393"/>
    </source>
</evidence>
<dbReference type="EMBL" id="CAJNOI010000006">
    <property type="protein sequence ID" value="CAF0752064.1"/>
    <property type="molecule type" value="Genomic_DNA"/>
</dbReference>
<evidence type="ECO:0000259" key="3">
    <source>
        <dbReference type="Pfam" id="PF13660"/>
    </source>
</evidence>
<gene>
    <name evidence="4" type="ORF">BJG266_LOCUS2502</name>
    <name evidence="5" type="ORF">QVE165_LOCUS37171</name>
</gene>
<dbReference type="InterPro" id="IPR025286">
    <property type="entry name" value="MOFRL_assoc_dom"/>
</dbReference>
<dbReference type="Pfam" id="PF05161">
    <property type="entry name" value="MOFRL"/>
    <property type="match status" value="1"/>
</dbReference>
<dbReference type="InterPro" id="IPR039760">
    <property type="entry name" value="MOFRL_protein"/>
</dbReference>
<accession>A0A815LNM0</accession>
<proteinExistence type="inferred from homology"/>
<dbReference type="GO" id="GO:0008887">
    <property type="term" value="F:glycerate kinase activity"/>
    <property type="evidence" value="ECO:0007669"/>
    <property type="project" value="InterPro"/>
</dbReference>
<dbReference type="OrthoDB" id="44918at2759"/>
<comment type="similarity">
    <text evidence="1">Belongs to the glycerate kinase type-2 family.</text>
</comment>
<organism evidence="5 6">
    <name type="scientific">Adineta steineri</name>
    <dbReference type="NCBI Taxonomy" id="433720"/>
    <lineage>
        <taxon>Eukaryota</taxon>
        <taxon>Metazoa</taxon>
        <taxon>Spiralia</taxon>
        <taxon>Gnathifera</taxon>
        <taxon>Rotifera</taxon>
        <taxon>Eurotatoria</taxon>
        <taxon>Bdelloidea</taxon>
        <taxon>Adinetida</taxon>
        <taxon>Adinetidae</taxon>
        <taxon>Adineta</taxon>
    </lineage>
</organism>
<dbReference type="PANTHER" id="PTHR12227:SF0">
    <property type="entry name" value="GLYCERATE KINASE"/>
    <property type="match status" value="1"/>
</dbReference>
<sequence>MIHLGGGSALLPLPIDALSLEEKCQIIKLLQSKGANIQELNTVRQSMSQLKNGGLARFAKSTTIISLILSDVIGDPLEFIASGPTFYSGNKNQQTLDIFNKYDLIHYIPTQFLQHLKENESTNDNVTKSSTKQIHNVIVGSNHIALDAAAHLCQNSLTCVPFIATTCLQGEAREIGRHLVDLVTTNPSELVYNDNISCLFSDKSTFDAFQKFIKQNKQYYLLLGGETTVVMKNDCGKGGRCQELALSAALTIDNSNNNTSILLLAAGSDGIDGPTDAAGAFAFNGMIIDESDIQKARKALDKHDAYTYLNETNDGINLLKIGHTNTNVMDIIIIFVNNNLYMDSKI</sequence>
<protein>
    <recommendedName>
        <fullName evidence="7">Glycerate kinase</fullName>
    </recommendedName>
</protein>
<evidence type="ECO:0000259" key="2">
    <source>
        <dbReference type="Pfam" id="PF05161"/>
    </source>
</evidence>
<name>A0A815LNM0_9BILA</name>
<comment type="caution">
    <text evidence="5">The sequence shown here is derived from an EMBL/GenBank/DDBJ whole genome shotgun (WGS) entry which is preliminary data.</text>
</comment>
<dbReference type="GO" id="GO:0005737">
    <property type="term" value="C:cytoplasm"/>
    <property type="evidence" value="ECO:0007669"/>
    <property type="project" value="TreeGrafter"/>
</dbReference>
<dbReference type="PANTHER" id="PTHR12227">
    <property type="entry name" value="GLYCERATE KINASE"/>
    <property type="match status" value="1"/>
</dbReference>
<dbReference type="Proteomes" id="UP000663832">
    <property type="component" value="Unassembled WGS sequence"/>
</dbReference>
<dbReference type="InterPro" id="IPR007835">
    <property type="entry name" value="MOFRL"/>
</dbReference>
<evidence type="ECO:0008006" key="7">
    <source>
        <dbReference type="Google" id="ProtNLM"/>
    </source>
</evidence>
<dbReference type="Pfam" id="PF13660">
    <property type="entry name" value="DUF4147"/>
    <property type="match status" value="1"/>
</dbReference>
<dbReference type="Gene3D" id="3.40.1480.10">
    <property type="entry name" value="MOFRL domain"/>
    <property type="match status" value="1"/>
</dbReference>
<evidence type="ECO:0000313" key="6">
    <source>
        <dbReference type="Proteomes" id="UP000663832"/>
    </source>
</evidence>
<dbReference type="Proteomes" id="UP000663877">
    <property type="component" value="Unassembled WGS sequence"/>
</dbReference>
<keyword evidence="6" id="KW-1185">Reference proteome</keyword>
<reference evidence="5" key="1">
    <citation type="submission" date="2021-02" db="EMBL/GenBank/DDBJ databases">
        <authorList>
            <person name="Nowell W R."/>
        </authorList>
    </citation>
    <scope>NUCLEOTIDE SEQUENCE</scope>
</reference>
<feature type="domain" description="MOFRL" evidence="2">
    <location>
        <begin position="220"/>
        <end position="330"/>
    </location>
</feature>
<evidence type="ECO:0000313" key="5">
    <source>
        <dbReference type="EMBL" id="CAF1406628.1"/>
    </source>
</evidence>
<dbReference type="EMBL" id="CAJNOM010000382">
    <property type="protein sequence ID" value="CAF1406628.1"/>
    <property type="molecule type" value="Genomic_DNA"/>
</dbReference>
<feature type="domain" description="MOFRL-associated" evidence="3">
    <location>
        <begin position="5"/>
        <end position="117"/>
    </location>
</feature>